<keyword evidence="2" id="KW-1185">Reference proteome</keyword>
<dbReference type="Proteomes" id="UP000253090">
    <property type="component" value="Unassembled WGS sequence"/>
</dbReference>
<dbReference type="InterPro" id="IPR052184">
    <property type="entry name" value="SDR_enzymes"/>
</dbReference>
<dbReference type="GO" id="GO:0016616">
    <property type="term" value="F:oxidoreductase activity, acting on the CH-OH group of donors, NAD or NADP as acceptor"/>
    <property type="evidence" value="ECO:0007669"/>
    <property type="project" value="TreeGrafter"/>
</dbReference>
<gene>
    <name evidence="1" type="ORF">DFP94_103424</name>
</gene>
<dbReference type="EMBL" id="QPJW01000003">
    <property type="protein sequence ID" value="RCX20691.1"/>
    <property type="molecule type" value="Genomic_DNA"/>
</dbReference>
<comment type="caution">
    <text evidence="1">The sequence shown here is derived from an EMBL/GenBank/DDBJ whole genome shotgun (WGS) entry which is preliminary data.</text>
</comment>
<dbReference type="InterPro" id="IPR036291">
    <property type="entry name" value="NAD(P)-bd_dom_sf"/>
</dbReference>
<dbReference type="Gene3D" id="3.40.50.720">
    <property type="entry name" value="NAD(P)-binding Rossmann-like Domain"/>
    <property type="match status" value="1"/>
</dbReference>
<evidence type="ECO:0000313" key="2">
    <source>
        <dbReference type="Proteomes" id="UP000253090"/>
    </source>
</evidence>
<sequence length="77" mass="8439">MSKNALNYFTAQLRNGLASQGFMVLALHPGWIQTDMGGSQAPGNPMDTARGIMDLLEGKMEAQEAWMIDHKGDPMPF</sequence>
<proteinExistence type="predicted"/>
<accession>A0A369BH07</accession>
<evidence type="ECO:0000313" key="1">
    <source>
        <dbReference type="EMBL" id="RCX20691.1"/>
    </source>
</evidence>
<evidence type="ECO:0008006" key="3">
    <source>
        <dbReference type="Google" id="ProtNLM"/>
    </source>
</evidence>
<dbReference type="PANTHER" id="PTHR45458">
    <property type="entry name" value="SHORT-CHAIN DEHYDROGENASE/REDUCTASE SDR"/>
    <property type="match status" value="1"/>
</dbReference>
<dbReference type="PANTHER" id="PTHR45458:SF1">
    <property type="entry name" value="SHORT CHAIN DEHYDROGENASE"/>
    <property type="match status" value="1"/>
</dbReference>
<dbReference type="SUPFAM" id="SSF51735">
    <property type="entry name" value="NAD(P)-binding Rossmann-fold domains"/>
    <property type="match status" value="1"/>
</dbReference>
<reference evidence="1 2" key="1">
    <citation type="submission" date="2018-07" db="EMBL/GenBank/DDBJ databases">
        <title>Genomic Encyclopedia of Type Strains, Phase III (KMG-III): the genomes of soil and plant-associated and newly described type strains.</title>
        <authorList>
            <person name="Whitman W."/>
        </authorList>
    </citation>
    <scope>NUCLEOTIDE SEQUENCE [LARGE SCALE GENOMIC DNA]</scope>
    <source>
        <strain evidence="1 2">CECT 8333</strain>
    </source>
</reference>
<dbReference type="AlphaFoldDB" id="A0A369BH07"/>
<organism evidence="1 2">
    <name type="scientific">Fontibacillus phaseoli</name>
    <dbReference type="NCBI Taxonomy" id="1416533"/>
    <lineage>
        <taxon>Bacteria</taxon>
        <taxon>Bacillati</taxon>
        <taxon>Bacillota</taxon>
        <taxon>Bacilli</taxon>
        <taxon>Bacillales</taxon>
        <taxon>Paenibacillaceae</taxon>
        <taxon>Fontibacillus</taxon>
    </lineage>
</organism>
<dbReference type="RefSeq" id="WP_245954755.1">
    <property type="nucleotide sequence ID" value="NZ_QPJW01000003.1"/>
</dbReference>
<name>A0A369BH07_9BACL</name>
<protein>
    <recommendedName>
        <fullName evidence="3">Short subunit dehydrogenase</fullName>
    </recommendedName>
</protein>